<evidence type="ECO:0000313" key="1">
    <source>
        <dbReference type="EMBL" id="CDJ34308.1"/>
    </source>
</evidence>
<gene>
    <name evidence="1" type="ORF">EMH_0089390</name>
</gene>
<dbReference type="AlphaFoldDB" id="U6KFQ5"/>
<accession>U6KFQ5</accession>
<protein>
    <submittedName>
        <fullName evidence="1">Uncharacterized protein</fullName>
    </submittedName>
</protein>
<dbReference type="EMBL" id="HG686395">
    <property type="protein sequence ID" value="CDJ34308.1"/>
    <property type="molecule type" value="Genomic_DNA"/>
</dbReference>
<dbReference type="Proteomes" id="UP000030744">
    <property type="component" value="Unassembled WGS sequence"/>
</dbReference>
<dbReference type="GeneID" id="25383201"/>
<proteinExistence type="predicted"/>
<dbReference type="OrthoDB" id="272810at2759"/>
<reference evidence="1" key="2">
    <citation type="submission" date="2013-10" db="EMBL/GenBank/DDBJ databases">
        <authorList>
            <person name="Aslett M."/>
        </authorList>
    </citation>
    <scope>NUCLEOTIDE SEQUENCE [LARGE SCALE GENOMIC DNA]</scope>
    <source>
        <strain evidence="1">Houghton</strain>
    </source>
</reference>
<dbReference type="RefSeq" id="XP_013356871.1">
    <property type="nucleotide sequence ID" value="XM_013501417.1"/>
</dbReference>
<sequence>MSAASRRTVSAEELEVWIESPIHQTYTRPPLPTVLSLESMLIDKFDVYCWCSFVLDKMHMLSDLLKVGLRILMASGRLELMGAKLNFQREEFRNLRGTAKTFFRGRN</sequence>
<keyword evidence="2" id="KW-1185">Reference proteome</keyword>
<name>U6KFQ5_9EIME</name>
<reference evidence="1" key="1">
    <citation type="submission" date="2013-10" db="EMBL/GenBank/DDBJ databases">
        <title>Genomic analysis of the causative agents of coccidiosis in chickens.</title>
        <authorList>
            <person name="Reid A.J."/>
            <person name="Blake D."/>
            <person name="Billington K."/>
            <person name="Browne H."/>
            <person name="Dunn M."/>
            <person name="Hung S."/>
            <person name="Kawahara F."/>
            <person name="Miranda-Saavedra D."/>
            <person name="Mourier T."/>
            <person name="Nagra H."/>
            <person name="Otto T.D."/>
            <person name="Rawlings N."/>
            <person name="Sanchez A."/>
            <person name="Sanders M."/>
            <person name="Subramaniam C."/>
            <person name="Tay Y."/>
            <person name="Dear P."/>
            <person name="Doerig C."/>
            <person name="Gruber A."/>
            <person name="Parkinson J."/>
            <person name="Shirley M."/>
            <person name="Wan K.L."/>
            <person name="Berriman M."/>
            <person name="Tomley F."/>
            <person name="Pain A."/>
        </authorList>
    </citation>
    <scope>NUCLEOTIDE SEQUENCE [LARGE SCALE GENOMIC DNA]</scope>
    <source>
        <strain evidence="1">Houghton</strain>
    </source>
</reference>
<organism evidence="1 2">
    <name type="scientific">Eimeria mitis</name>
    <dbReference type="NCBI Taxonomy" id="44415"/>
    <lineage>
        <taxon>Eukaryota</taxon>
        <taxon>Sar</taxon>
        <taxon>Alveolata</taxon>
        <taxon>Apicomplexa</taxon>
        <taxon>Conoidasida</taxon>
        <taxon>Coccidia</taxon>
        <taxon>Eucoccidiorida</taxon>
        <taxon>Eimeriorina</taxon>
        <taxon>Eimeriidae</taxon>
        <taxon>Eimeria</taxon>
    </lineage>
</organism>
<evidence type="ECO:0000313" key="2">
    <source>
        <dbReference type="Proteomes" id="UP000030744"/>
    </source>
</evidence>
<dbReference type="VEuPathDB" id="ToxoDB:EMH_0089390"/>